<keyword evidence="1" id="KW-0472">Membrane</keyword>
<protein>
    <submittedName>
        <fullName evidence="2">Uncharacterized protein</fullName>
    </submittedName>
</protein>
<reference evidence="2 3" key="1">
    <citation type="submission" date="2017-07" db="EMBL/GenBank/DDBJ databases">
        <title>Leptospira spp. isolated from tropical soils.</title>
        <authorList>
            <person name="Thibeaux R."/>
            <person name="Iraola G."/>
            <person name="Ferres I."/>
            <person name="Bierque E."/>
            <person name="Girault D."/>
            <person name="Soupe-Gilbert M.-E."/>
            <person name="Picardeau M."/>
            <person name="Goarant C."/>
        </authorList>
    </citation>
    <scope>NUCLEOTIDE SEQUENCE [LARGE SCALE GENOMIC DNA]</scope>
    <source>
        <strain evidence="2 3">FH4-C-A2</strain>
    </source>
</reference>
<evidence type="ECO:0000313" key="2">
    <source>
        <dbReference type="EMBL" id="PJZ51100.1"/>
    </source>
</evidence>
<dbReference type="Proteomes" id="UP000231926">
    <property type="component" value="Unassembled WGS sequence"/>
</dbReference>
<keyword evidence="1" id="KW-1133">Transmembrane helix</keyword>
<comment type="caution">
    <text evidence="2">The sequence shown here is derived from an EMBL/GenBank/DDBJ whole genome shotgun (WGS) entry which is preliminary data.</text>
</comment>
<evidence type="ECO:0000313" key="3">
    <source>
        <dbReference type="Proteomes" id="UP000231926"/>
    </source>
</evidence>
<evidence type="ECO:0000256" key="1">
    <source>
        <dbReference type="SAM" id="Phobius"/>
    </source>
</evidence>
<dbReference type="OrthoDB" id="318768at2"/>
<accession>A0A2M9YHW5</accession>
<keyword evidence="3" id="KW-1185">Reference proteome</keyword>
<name>A0A2M9YHW5_9LEPT</name>
<feature type="transmembrane region" description="Helical" evidence="1">
    <location>
        <begin position="12"/>
        <end position="31"/>
    </location>
</feature>
<sequence>MKENRILRPWIYWIALILTALLSFWVGRLGLENVDIPFSDIGSEKEYISDLYEFPKPRLLLKNVRFYWQKDIFVEADRLSLEAIPKNGEILPFDRPELFTLKILNGNIRISFESLEKLINGKLFSFPESTLRKIKLRPIFHNGAWKLKISGEVKLVVWVSFEGIATVKIDPESGRILVENESVRALLNPYTKELLNTVGVSIEDLVRFPKGKGLVFSGNKVFFEPFSVFPDPEVEGKIKDLKLDENALDIDFIAEQEVPSPKTNSKNYIYVIGGKLLFGGIQVHQGRVLLQDREESSLFEFCFSEYKKALSLSNVKMEEDGRILIFMPDSPPLK</sequence>
<gene>
    <name evidence="2" type="ORF">CH362_04920</name>
</gene>
<dbReference type="RefSeq" id="WP_100709190.1">
    <property type="nucleotide sequence ID" value="NZ_NPDR01000001.1"/>
</dbReference>
<keyword evidence="1" id="KW-0812">Transmembrane</keyword>
<organism evidence="2 3">
    <name type="scientific">Leptospira saintgironsiae</name>
    <dbReference type="NCBI Taxonomy" id="2023183"/>
    <lineage>
        <taxon>Bacteria</taxon>
        <taxon>Pseudomonadati</taxon>
        <taxon>Spirochaetota</taxon>
        <taxon>Spirochaetia</taxon>
        <taxon>Leptospirales</taxon>
        <taxon>Leptospiraceae</taxon>
        <taxon>Leptospira</taxon>
    </lineage>
</organism>
<dbReference type="AlphaFoldDB" id="A0A2M9YHW5"/>
<dbReference type="EMBL" id="NPDR01000001">
    <property type="protein sequence ID" value="PJZ51100.1"/>
    <property type="molecule type" value="Genomic_DNA"/>
</dbReference>
<proteinExistence type="predicted"/>